<dbReference type="AlphaFoldDB" id="A0A5B0Q2E3"/>
<evidence type="ECO:0000313" key="4">
    <source>
        <dbReference type="Proteomes" id="UP000324748"/>
    </source>
</evidence>
<dbReference type="EMBL" id="VDEP01000203">
    <property type="protein sequence ID" value="KAA1124863.1"/>
    <property type="molecule type" value="Genomic_DNA"/>
</dbReference>
<feature type="region of interest" description="Disordered" evidence="1">
    <location>
        <begin position="1"/>
        <end position="43"/>
    </location>
</feature>
<sequence>MSYYVCTNPTSGTRIGEPSDPAAGYPGLNNSKPKKRRRSPNEPHPVAFQALHLGDNRLLAWCLMANKAFSHMAPTPSIDSSRRTDPTHARTDCVRRVRQPFTSGLPHSSAIDRPSKSLDLLVRQSNRWRACY</sequence>
<name>A0A5B0Q2E3_PUCGR</name>
<evidence type="ECO:0000313" key="3">
    <source>
        <dbReference type="EMBL" id="KAA1124863.1"/>
    </source>
</evidence>
<organism evidence="2 4">
    <name type="scientific">Puccinia graminis f. sp. tritici</name>
    <dbReference type="NCBI Taxonomy" id="56615"/>
    <lineage>
        <taxon>Eukaryota</taxon>
        <taxon>Fungi</taxon>
        <taxon>Dikarya</taxon>
        <taxon>Basidiomycota</taxon>
        <taxon>Pucciniomycotina</taxon>
        <taxon>Pucciniomycetes</taxon>
        <taxon>Pucciniales</taxon>
        <taxon>Pucciniaceae</taxon>
        <taxon>Puccinia</taxon>
    </lineage>
</organism>
<dbReference type="Proteomes" id="UP000325313">
    <property type="component" value="Unassembled WGS sequence"/>
</dbReference>
<dbReference type="Proteomes" id="UP000324748">
    <property type="component" value="Unassembled WGS sequence"/>
</dbReference>
<gene>
    <name evidence="2" type="ORF">PGT21_009024</name>
    <name evidence="3" type="ORF">PGTUg99_036118</name>
</gene>
<comment type="caution">
    <text evidence="2">The sequence shown here is derived from an EMBL/GenBank/DDBJ whole genome shotgun (WGS) entry which is preliminary data.</text>
</comment>
<dbReference type="EMBL" id="VSWC01000029">
    <property type="protein sequence ID" value="KAA1107286.1"/>
    <property type="molecule type" value="Genomic_DNA"/>
</dbReference>
<feature type="compositionally biased region" description="Basic and acidic residues" evidence="1">
    <location>
        <begin position="80"/>
        <end position="95"/>
    </location>
</feature>
<evidence type="ECO:0000313" key="2">
    <source>
        <dbReference type="EMBL" id="KAA1107286.1"/>
    </source>
</evidence>
<feature type="region of interest" description="Disordered" evidence="1">
    <location>
        <begin position="73"/>
        <end position="99"/>
    </location>
</feature>
<dbReference type="OrthoDB" id="10268983at2759"/>
<evidence type="ECO:0000256" key="1">
    <source>
        <dbReference type="SAM" id="MobiDB-lite"/>
    </source>
</evidence>
<protein>
    <submittedName>
        <fullName evidence="2">Uncharacterized protein</fullName>
    </submittedName>
</protein>
<proteinExistence type="predicted"/>
<feature type="compositionally biased region" description="Polar residues" evidence="1">
    <location>
        <begin position="1"/>
        <end position="13"/>
    </location>
</feature>
<keyword evidence="4" id="KW-1185">Reference proteome</keyword>
<accession>A0A5B0Q2E3</accession>
<reference evidence="4 5" key="1">
    <citation type="submission" date="2019-05" db="EMBL/GenBank/DDBJ databases">
        <title>Emergence of the Ug99 lineage of the wheat stem rust pathogen through somatic hybridization.</title>
        <authorList>
            <person name="Li F."/>
            <person name="Upadhyaya N.M."/>
            <person name="Sperschneider J."/>
            <person name="Matny O."/>
            <person name="Nguyen-Phuc H."/>
            <person name="Mago R."/>
            <person name="Raley C."/>
            <person name="Miller M.E."/>
            <person name="Silverstein K.A.T."/>
            <person name="Henningsen E."/>
            <person name="Hirsch C.D."/>
            <person name="Visser B."/>
            <person name="Pretorius Z.A."/>
            <person name="Steffenson B.J."/>
            <person name="Schwessinger B."/>
            <person name="Dodds P.N."/>
            <person name="Figueroa M."/>
        </authorList>
    </citation>
    <scope>NUCLEOTIDE SEQUENCE [LARGE SCALE GENOMIC DNA]</scope>
    <source>
        <strain evidence="2">21-0</strain>
        <strain evidence="3 5">Ug99</strain>
    </source>
</reference>
<evidence type="ECO:0000313" key="5">
    <source>
        <dbReference type="Proteomes" id="UP000325313"/>
    </source>
</evidence>